<dbReference type="Proteomes" id="UP001199322">
    <property type="component" value="Unassembled WGS sequence"/>
</dbReference>
<dbReference type="PROSITE" id="PS50850">
    <property type="entry name" value="MFS"/>
    <property type="match status" value="1"/>
</dbReference>
<keyword evidence="2 5" id="KW-0812">Transmembrane</keyword>
<dbReference type="AlphaFoldDB" id="A0AAW4QCE9"/>
<feature type="transmembrane region" description="Helical" evidence="5">
    <location>
        <begin position="233"/>
        <end position="254"/>
    </location>
</feature>
<evidence type="ECO:0000256" key="5">
    <source>
        <dbReference type="SAM" id="Phobius"/>
    </source>
</evidence>
<evidence type="ECO:0000313" key="8">
    <source>
        <dbReference type="Proteomes" id="UP001199322"/>
    </source>
</evidence>
<organism evidence="7 8">
    <name type="scientific">Ralstonia pickettii</name>
    <name type="common">Burkholderia pickettii</name>
    <dbReference type="NCBI Taxonomy" id="329"/>
    <lineage>
        <taxon>Bacteria</taxon>
        <taxon>Pseudomonadati</taxon>
        <taxon>Pseudomonadota</taxon>
        <taxon>Betaproteobacteria</taxon>
        <taxon>Burkholderiales</taxon>
        <taxon>Burkholderiaceae</taxon>
        <taxon>Ralstonia</taxon>
    </lineage>
</organism>
<dbReference type="InterPro" id="IPR052952">
    <property type="entry name" value="MFS-Transporter"/>
</dbReference>
<dbReference type="InterPro" id="IPR000849">
    <property type="entry name" value="Sugar_P_transporter"/>
</dbReference>
<keyword evidence="4 5" id="KW-0472">Membrane</keyword>
<dbReference type="PIRSF" id="PIRSF002808">
    <property type="entry name" value="Hexose_phosphate_transp"/>
    <property type="match status" value="1"/>
</dbReference>
<feature type="transmembrane region" description="Helical" evidence="5">
    <location>
        <begin position="187"/>
        <end position="206"/>
    </location>
</feature>
<reference evidence="7" key="1">
    <citation type="submission" date="2018-06" db="EMBL/GenBank/DDBJ databases">
        <authorList>
            <person name="O'Rourke A."/>
        </authorList>
    </citation>
    <scope>NUCLEOTIDE SEQUENCE</scope>
    <source>
        <strain evidence="7">132550021-3</strain>
    </source>
</reference>
<feature type="transmembrane region" description="Helical" evidence="5">
    <location>
        <begin position="388"/>
        <end position="409"/>
    </location>
</feature>
<dbReference type="InterPro" id="IPR036259">
    <property type="entry name" value="MFS_trans_sf"/>
</dbReference>
<feature type="transmembrane region" description="Helical" evidence="5">
    <location>
        <begin position="98"/>
        <end position="118"/>
    </location>
</feature>
<evidence type="ECO:0000256" key="1">
    <source>
        <dbReference type="ARBA" id="ARBA00004141"/>
    </source>
</evidence>
<proteinExistence type="predicted"/>
<evidence type="ECO:0000259" key="6">
    <source>
        <dbReference type="PROSITE" id="PS50850"/>
    </source>
</evidence>
<dbReference type="InterPro" id="IPR020846">
    <property type="entry name" value="MFS_dom"/>
</dbReference>
<comment type="caution">
    <text evidence="7">The sequence shown here is derived from an EMBL/GenBank/DDBJ whole genome shotgun (WGS) entry which is preliminary data.</text>
</comment>
<dbReference type="SUPFAM" id="SSF103473">
    <property type="entry name" value="MFS general substrate transporter"/>
    <property type="match status" value="1"/>
</dbReference>
<feature type="transmembrane region" description="Helical" evidence="5">
    <location>
        <begin position="157"/>
        <end position="175"/>
    </location>
</feature>
<feature type="transmembrane region" description="Helical" evidence="5">
    <location>
        <begin position="124"/>
        <end position="145"/>
    </location>
</feature>
<keyword evidence="3 5" id="KW-1133">Transmembrane helix</keyword>
<evidence type="ECO:0000256" key="4">
    <source>
        <dbReference type="ARBA" id="ARBA00023136"/>
    </source>
</evidence>
<dbReference type="EMBL" id="QGBI01000039">
    <property type="protein sequence ID" value="MBX3893355.1"/>
    <property type="molecule type" value="Genomic_DNA"/>
</dbReference>
<protein>
    <submittedName>
        <fullName evidence="7">MFS transporter</fullName>
    </submittedName>
</protein>
<dbReference type="Pfam" id="PF07690">
    <property type="entry name" value="MFS_1"/>
    <property type="match status" value="2"/>
</dbReference>
<evidence type="ECO:0000256" key="3">
    <source>
        <dbReference type="ARBA" id="ARBA00022989"/>
    </source>
</evidence>
<feature type="transmembrane region" description="Helical" evidence="5">
    <location>
        <begin position="365"/>
        <end position="382"/>
    </location>
</feature>
<feature type="transmembrane region" description="Helical" evidence="5">
    <location>
        <begin position="266"/>
        <end position="289"/>
    </location>
</feature>
<feature type="transmembrane region" description="Helical" evidence="5">
    <location>
        <begin position="301"/>
        <end position="319"/>
    </location>
</feature>
<feature type="domain" description="Major facilitator superfamily (MFS) profile" evidence="6">
    <location>
        <begin position="33"/>
        <end position="414"/>
    </location>
</feature>
<accession>A0AAW4QCE9</accession>
<dbReference type="GO" id="GO:0016020">
    <property type="term" value="C:membrane"/>
    <property type="evidence" value="ECO:0007669"/>
    <property type="project" value="UniProtKB-SubCell"/>
</dbReference>
<gene>
    <name evidence="7" type="ORF">DEE74_26145</name>
</gene>
<dbReference type="PANTHER" id="PTHR23527:SF1">
    <property type="entry name" value="BLL3282 PROTEIN"/>
    <property type="match status" value="1"/>
</dbReference>
<dbReference type="Gene3D" id="1.20.1250.20">
    <property type="entry name" value="MFS general substrate transporter like domains"/>
    <property type="match status" value="2"/>
</dbReference>
<feature type="transmembrane region" description="Helical" evidence="5">
    <location>
        <begin position="66"/>
        <end position="86"/>
    </location>
</feature>
<evidence type="ECO:0000256" key="2">
    <source>
        <dbReference type="ARBA" id="ARBA00022692"/>
    </source>
</evidence>
<dbReference type="InterPro" id="IPR011701">
    <property type="entry name" value="MFS"/>
</dbReference>
<dbReference type="GO" id="GO:0022857">
    <property type="term" value="F:transmembrane transporter activity"/>
    <property type="evidence" value="ECO:0007669"/>
    <property type="project" value="InterPro"/>
</dbReference>
<comment type="subcellular location">
    <subcellularLocation>
        <location evidence="1">Membrane</location>
        <topology evidence="1">Multi-pass membrane protein</topology>
    </subcellularLocation>
</comment>
<dbReference type="PANTHER" id="PTHR23527">
    <property type="entry name" value="BLL3282 PROTEIN"/>
    <property type="match status" value="1"/>
</dbReference>
<feature type="transmembrane region" description="Helical" evidence="5">
    <location>
        <begin position="29"/>
        <end position="46"/>
    </location>
</feature>
<feature type="transmembrane region" description="Helical" evidence="5">
    <location>
        <begin position="325"/>
        <end position="344"/>
    </location>
</feature>
<sequence>MEETMKTSLSMTEEVVQAASHAQTETSRYRWVVLAVVWAAFLLSYVDRVAWSSVAAPVGHSLGLSVSMLGAFVTAFYIGYVLANIAGGILTDVLGGRTTLTVALVPLGVLTFCFGFAHTLWSGIAIQFAMGLAAGADYSAGMKIIAAWFRKDRGRAMGLYTTATSLAVVLTNATVPTISQWYGWQTAFRLLGGITLACAVVAWFVLRDAPEGEPPLARIKGTDILALLKNRNLILLAIAGCGGLWATVGFGAWGNALMTKQYGISPVTAGSIAATFGIGAVIAKPVLGWLSDLHGHARKRISILCLAGFAVMLMVFGQSSTVTQFYLLAPLLGAVGFGYTPVLMAQVSDACGRNSAGAGAGLTNAIWQSGSAVSPLVVGYFYGQTHSFSVALGALAVGPVVAVAALMFLPGRSQK</sequence>
<evidence type="ECO:0000313" key="7">
    <source>
        <dbReference type="EMBL" id="MBX3893355.1"/>
    </source>
</evidence>
<name>A0AAW4QCE9_RALPI</name>